<reference evidence="3 4" key="1">
    <citation type="submission" date="2020-08" db="EMBL/GenBank/DDBJ databases">
        <title>Amycolatopsis echigonensis JCM 21831.</title>
        <authorList>
            <person name="Tedsree N."/>
            <person name="Kuncharoen N."/>
            <person name="Likhitwitayawuid K."/>
            <person name="Tanasupawat S."/>
        </authorList>
    </citation>
    <scope>NUCLEOTIDE SEQUENCE [LARGE SCALE GENOMIC DNA]</scope>
    <source>
        <strain evidence="3 4">JCM 21831</strain>
    </source>
</reference>
<evidence type="ECO:0000259" key="2">
    <source>
        <dbReference type="Pfam" id="PF01068"/>
    </source>
</evidence>
<proteinExistence type="predicted"/>
<sequence length="127" mass="13707">MIGQFPELAGIVATPDSLVLDGEIVILNEAGVPDFGLLQNRRGTRIPAAFMAFDLLRVGDTMLLDEPYVRRRELLEQLAPADPERFAVPAAVRQVERAASGVVHEGPARHRARAPYRGPGGLCTGGH</sequence>
<dbReference type="Gene3D" id="3.30.470.30">
    <property type="entry name" value="DNA ligase/mRNA capping enzyme"/>
    <property type="match status" value="1"/>
</dbReference>
<evidence type="ECO:0000256" key="1">
    <source>
        <dbReference type="SAM" id="MobiDB-lite"/>
    </source>
</evidence>
<feature type="region of interest" description="Disordered" evidence="1">
    <location>
        <begin position="103"/>
        <end position="127"/>
    </location>
</feature>
<dbReference type="Pfam" id="PF01068">
    <property type="entry name" value="DNA_ligase_A_M"/>
    <property type="match status" value="1"/>
</dbReference>
<gene>
    <name evidence="3" type="ORF">H5411_45535</name>
</gene>
<name>A0A8E2B8Y6_9PSEU</name>
<organism evidence="3 4">
    <name type="scientific">Amycolatopsis echigonensis</name>
    <dbReference type="NCBI Taxonomy" id="2576905"/>
    <lineage>
        <taxon>Bacteria</taxon>
        <taxon>Bacillati</taxon>
        <taxon>Actinomycetota</taxon>
        <taxon>Actinomycetes</taxon>
        <taxon>Pseudonocardiales</taxon>
        <taxon>Pseudonocardiaceae</taxon>
        <taxon>Amycolatopsis</taxon>
    </lineage>
</organism>
<comment type="caution">
    <text evidence="3">The sequence shown here is derived from an EMBL/GenBank/DDBJ whole genome shotgun (WGS) entry which is preliminary data.</text>
</comment>
<dbReference type="Gene3D" id="3.30.1490.70">
    <property type="match status" value="1"/>
</dbReference>
<evidence type="ECO:0000313" key="4">
    <source>
        <dbReference type="Proteomes" id="UP000550260"/>
    </source>
</evidence>
<accession>A0A8E2B8Y6</accession>
<dbReference type="SUPFAM" id="SSF56091">
    <property type="entry name" value="DNA ligase/mRNA capping enzyme, catalytic domain"/>
    <property type="match status" value="1"/>
</dbReference>
<dbReference type="GO" id="GO:0006310">
    <property type="term" value="P:DNA recombination"/>
    <property type="evidence" value="ECO:0007669"/>
    <property type="project" value="InterPro"/>
</dbReference>
<dbReference type="GO" id="GO:0006281">
    <property type="term" value="P:DNA repair"/>
    <property type="evidence" value="ECO:0007669"/>
    <property type="project" value="InterPro"/>
</dbReference>
<protein>
    <recommendedName>
        <fullName evidence="2">ATP-dependent DNA ligase family profile domain-containing protein</fullName>
    </recommendedName>
</protein>
<feature type="domain" description="ATP-dependent DNA ligase family profile" evidence="2">
    <location>
        <begin position="14"/>
        <end position="88"/>
    </location>
</feature>
<dbReference type="AlphaFoldDB" id="A0A8E2B8Y6"/>
<dbReference type="EMBL" id="JACJHR010000170">
    <property type="protein sequence ID" value="MBB2506354.1"/>
    <property type="molecule type" value="Genomic_DNA"/>
</dbReference>
<evidence type="ECO:0000313" key="3">
    <source>
        <dbReference type="EMBL" id="MBB2506354.1"/>
    </source>
</evidence>
<feature type="compositionally biased region" description="Gly residues" evidence="1">
    <location>
        <begin position="118"/>
        <end position="127"/>
    </location>
</feature>
<dbReference type="InterPro" id="IPR012310">
    <property type="entry name" value="DNA_ligase_ATP-dep_cent"/>
</dbReference>
<dbReference type="Proteomes" id="UP000550260">
    <property type="component" value="Unassembled WGS sequence"/>
</dbReference>
<dbReference type="GO" id="GO:0005524">
    <property type="term" value="F:ATP binding"/>
    <property type="evidence" value="ECO:0007669"/>
    <property type="project" value="InterPro"/>
</dbReference>
<dbReference type="GO" id="GO:0003910">
    <property type="term" value="F:DNA ligase (ATP) activity"/>
    <property type="evidence" value="ECO:0007669"/>
    <property type="project" value="InterPro"/>
</dbReference>